<evidence type="ECO:0000256" key="3">
    <source>
        <dbReference type="ARBA" id="ARBA00023315"/>
    </source>
</evidence>
<dbReference type="InterPro" id="IPR011004">
    <property type="entry name" value="Trimer_LpxA-like_sf"/>
</dbReference>
<dbReference type="Proteomes" id="UP000000683">
    <property type="component" value="Chromosome"/>
</dbReference>
<dbReference type="InterPro" id="IPR001451">
    <property type="entry name" value="Hexapep"/>
</dbReference>
<accession>F5ZBI7</accession>
<dbReference type="SUPFAM" id="SSF51161">
    <property type="entry name" value="Trimeric LpxA-like enzymes"/>
    <property type="match status" value="1"/>
</dbReference>
<organism evidence="4 5">
    <name type="scientific">Alteromonas naphthalenivorans</name>
    <dbReference type="NCBI Taxonomy" id="715451"/>
    <lineage>
        <taxon>Bacteria</taxon>
        <taxon>Pseudomonadati</taxon>
        <taxon>Pseudomonadota</taxon>
        <taxon>Gammaproteobacteria</taxon>
        <taxon>Alteromonadales</taxon>
        <taxon>Alteromonadaceae</taxon>
        <taxon>Alteromonas/Salinimonas group</taxon>
        <taxon>Alteromonas</taxon>
    </lineage>
</organism>
<name>F5ZBI7_ALTNA</name>
<dbReference type="Pfam" id="PF00132">
    <property type="entry name" value="Hexapep"/>
    <property type="match status" value="1"/>
</dbReference>
<dbReference type="KEGG" id="alt:ambt_10610"/>
<dbReference type="RefSeq" id="WP_013784577.1">
    <property type="nucleotide sequence ID" value="NC_015554.1"/>
</dbReference>
<evidence type="ECO:0000256" key="2">
    <source>
        <dbReference type="ARBA" id="ARBA00022679"/>
    </source>
</evidence>
<evidence type="ECO:0000313" key="5">
    <source>
        <dbReference type="Proteomes" id="UP000000683"/>
    </source>
</evidence>
<dbReference type="GO" id="GO:0016746">
    <property type="term" value="F:acyltransferase activity"/>
    <property type="evidence" value="ECO:0007669"/>
    <property type="project" value="UniProtKB-KW"/>
</dbReference>
<reference evidence="4 5" key="1">
    <citation type="journal article" date="2011" name="J. Bacteriol.">
        <title>Complete genome sequence of the polycyclic aromatic hydrocarbon-degrading bacterium Alteromonas sp. strain SN2.</title>
        <authorList>
            <person name="Jin H.M."/>
            <person name="Jeong H."/>
            <person name="Moon E.J."/>
            <person name="Math R.K."/>
            <person name="Lee K."/>
            <person name="Kim H.J."/>
            <person name="Jeon C.O."/>
            <person name="Oh T.K."/>
            <person name="Kim J.F."/>
        </authorList>
    </citation>
    <scope>NUCLEOTIDE SEQUENCE [LARGE SCALE GENOMIC DNA]</scope>
    <source>
        <strain evidence="5">JCM 17741 / KACC 18427 / KCTC 11700BP / SN2</strain>
    </source>
</reference>
<sequence>MQINSKKDYKFFLEADLKALNIVPSLKNKLTHDIWAFQKKLRKLEYYINCKRSPLGKLFTVYLRLDLRRKGRKLGFSIPPNVFGPGLSIAHAGTIVVNSNAKIGCNCRIHVCVNIGADINDGSKAPKIGDDCYIGPGVKAYGDIEIGSNVGMGANAVVNKSFGSNLTIAGVPAKIISQVGPLQYRDTSK</sequence>
<gene>
    <name evidence="4" type="ordered locus">ambt_10610</name>
</gene>
<protein>
    <submittedName>
        <fullName evidence="4">Serine O-acetyltransferase</fullName>
    </submittedName>
</protein>
<dbReference type="HOGENOM" id="CLU_051638_11_0_6"/>
<dbReference type="AlphaFoldDB" id="F5ZBI7"/>
<dbReference type="OrthoDB" id="5767762at2"/>
<proteinExistence type="inferred from homology"/>
<dbReference type="Gene3D" id="2.160.10.10">
    <property type="entry name" value="Hexapeptide repeat proteins"/>
    <property type="match status" value="1"/>
</dbReference>
<evidence type="ECO:0000313" key="4">
    <source>
        <dbReference type="EMBL" id="AEF03644.1"/>
    </source>
</evidence>
<evidence type="ECO:0000256" key="1">
    <source>
        <dbReference type="ARBA" id="ARBA00007274"/>
    </source>
</evidence>
<dbReference type="CDD" id="cd03354">
    <property type="entry name" value="LbH_SAT"/>
    <property type="match status" value="1"/>
</dbReference>
<comment type="similarity">
    <text evidence="1">Belongs to the transferase hexapeptide repeat family.</text>
</comment>
<dbReference type="InterPro" id="IPR045304">
    <property type="entry name" value="LbH_SAT"/>
</dbReference>
<dbReference type="EMBL" id="CP002339">
    <property type="protein sequence ID" value="AEF03644.1"/>
    <property type="molecule type" value="Genomic_DNA"/>
</dbReference>
<keyword evidence="5" id="KW-1185">Reference proteome</keyword>
<dbReference type="PANTHER" id="PTHR42811">
    <property type="entry name" value="SERINE ACETYLTRANSFERASE"/>
    <property type="match status" value="1"/>
</dbReference>
<keyword evidence="2" id="KW-0808">Transferase</keyword>
<keyword evidence="3" id="KW-0012">Acyltransferase</keyword>
<dbReference type="eggNOG" id="COG1045">
    <property type="taxonomic scope" value="Bacteria"/>
</dbReference>